<dbReference type="PANTHER" id="PTHR37984">
    <property type="entry name" value="PROTEIN CBG26694"/>
    <property type="match status" value="1"/>
</dbReference>
<dbReference type="Pfam" id="PF17919">
    <property type="entry name" value="RT_RNaseH_2"/>
    <property type="match status" value="1"/>
</dbReference>
<feature type="region of interest" description="Disordered" evidence="6">
    <location>
        <begin position="644"/>
        <end position="667"/>
    </location>
</feature>
<dbReference type="AlphaFoldDB" id="A0A0K6SA33"/>
<proteinExistence type="predicted"/>
<evidence type="ECO:0000313" key="9">
    <source>
        <dbReference type="EMBL" id="CUC10394.1"/>
    </source>
</evidence>
<dbReference type="SUPFAM" id="SSF56672">
    <property type="entry name" value="DNA/RNA polymerases"/>
    <property type="match status" value="1"/>
</dbReference>
<dbReference type="InterPro" id="IPR043502">
    <property type="entry name" value="DNA/RNA_pol_sf"/>
</dbReference>
<dbReference type="EMBL" id="CDMZ01003827">
    <property type="protein sequence ID" value="CUC10394.1"/>
    <property type="molecule type" value="Genomic_DNA"/>
</dbReference>
<keyword evidence="7" id="KW-0812">Transmembrane</keyword>
<evidence type="ECO:0000256" key="1">
    <source>
        <dbReference type="ARBA" id="ARBA00022679"/>
    </source>
</evidence>
<organism evidence="9">
    <name type="scientific">Chromera velia CCMP2878</name>
    <dbReference type="NCBI Taxonomy" id="1169474"/>
    <lineage>
        <taxon>Eukaryota</taxon>
        <taxon>Sar</taxon>
        <taxon>Alveolata</taxon>
        <taxon>Colpodellida</taxon>
        <taxon>Chromeraceae</taxon>
        <taxon>Chromera</taxon>
    </lineage>
</organism>
<reference evidence="9" key="1">
    <citation type="submission" date="2014-11" db="EMBL/GenBank/DDBJ databases">
        <title>Molecular phylogeny of cliff fern family Woodsiaceae with morphological implications.</title>
        <authorList>
            <person name="Shao Y.-Z."/>
            <person name="Wei R."/>
            <person name="Zhang X.-C."/>
        </authorList>
    </citation>
    <scope>NUCLEOTIDE SEQUENCE</scope>
</reference>
<dbReference type="GO" id="GO:0016779">
    <property type="term" value="F:nucleotidyltransferase activity"/>
    <property type="evidence" value="ECO:0007669"/>
    <property type="project" value="UniProtKB-KW"/>
</dbReference>
<keyword evidence="4" id="KW-0378">Hydrolase</keyword>
<evidence type="ECO:0000256" key="3">
    <source>
        <dbReference type="ARBA" id="ARBA00022722"/>
    </source>
</evidence>
<feature type="domain" description="Reverse transcriptase/retrotransposon-derived protein RNase H-like" evidence="8">
    <location>
        <begin position="351"/>
        <end position="448"/>
    </location>
</feature>
<feature type="transmembrane region" description="Helical" evidence="7">
    <location>
        <begin position="710"/>
        <end position="729"/>
    </location>
</feature>
<gene>
    <name evidence="9" type="ORF">Cvel_1352.t2.CR2</name>
</gene>
<keyword evidence="7" id="KW-1133">Transmembrane helix</keyword>
<keyword evidence="1" id="KW-0808">Transferase</keyword>
<dbReference type="InterPro" id="IPR021109">
    <property type="entry name" value="Peptidase_aspartic_dom_sf"/>
</dbReference>
<dbReference type="VEuPathDB" id="CryptoDB:Cvel_1352"/>
<evidence type="ECO:0000256" key="4">
    <source>
        <dbReference type="ARBA" id="ARBA00022759"/>
    </source>
</evidence>
<evidence type="ECO:0000256" key="5">
    <source>
        <dbReference type="ARBA" id="ARBA00023268"/>
    </source>
</evidence>
<dbReference type="InterPro" id="IPR043128">
    <property type="entry name" value="Rev_trsase/Diguanyl_cyclase"/>
</dbReference>
<dbReference type="CDD" id="cd09274">
    <property type="entry name" value="RNase_HI_RT_Ty3"/>
    <property type="match status" value="1"/>
</dbReference>
<sequence>MESFGDAFLDLVEEIKDTSTPADLIHIFKKAIPDVICLEVNKKAPSTLEEAVEAACIAVETLEGRGGNRKRHAQTGGNRPNGKHQGQEGNQVIGEGEEEFWFPNNELSMNIEGKQPTDPYVYDQANIIGAASAEGKMKMIRFQGTVEGIPVRVLLDCGAGETFLSVQFAYDKGLPIRKMQSSRQCRGAVMRENGQTVVTTVSEYTSPLAFSIQGYHQRMKFTLADLDNDYDVYLGMKWLIEHEPYVHWGKEEVEIPISGAHGRKDEYYVKISKCKFFVPKVVYIGLEISDVGVRAEPKKEELIQTWPKPKNKHELHVFLGLWNWFRRFIYKYSHVTAPLTSLLQAKVKFVWSEVCEAAFKELKEKIAELILLFIPDPTRPFDLYVDASEKEICIAAALMQWDPRMNGLRVIALASRKLVQAEQKYPIREKELLAVVFGVKTFRIYVNHTTKVYSNHESLKWLGTSGGLIEGPERVKRWAIFLNALGIVPQYIPGSKNIMADALSRRPSRTRMQKQTGEERSDEKETDRIAQVENTRKCTHVWVGRCGLTCSIVGALSGLWTAWEERAASVSLEMKIGLSVAGAAQLIATLFGWVVIRRYRALVGGGAPAVSLISEVRTHSADQEQLLEEVGKPSVAEMRNGEVSLQHGDGGEREDHHGLDGNGAGERDCVEMTNAAESEEREEEGDRPPVPFWNSPEALLRTHIGNMHGLFYNACLVPAVMRVVDWSVTQLGFGAPGSDSARFAGLAGLFGGIFAMQLIALRAAYAVREHRCV</sequence>
<evidence type="ECO:0000259" key="8">
    <source>
        <dbReference type="Pfam" id="PF17919"/>
    </source>
</evidence>
<dbReference type="GO" id="GO:0004519">
    <property type="term" value="F:endonuclease activity"/>
    <property type="evidence" value="ECO:0007669"/>
    <property type="project" value="UniProtKB-KW"/>
</dbReference>
<accession>A0A0K6SA33</accession>
<keyword evidence="2" id="KW-0548">Nucleotidyltransferase</keyword>
<dbReference type="Pfam" id="PF08284">
    <property type="entry name" value="RVP_2"/>
    <property type="match status" value="1"/>
</dbReference>
<evidence type="ECO:0000256" key="6">
    <source>
        <dbReference type="SAM" id="MobiDB-lite"/>
    </source>
</evidence>
<feature type="region of interest" description="Disordered" evidence="6">
    <location>
        <begin position="503"/>
        <end position="527"/>
    </location>
</feature>
<keyword evidence="7" id="KW-0472">Membrane</keyword>
<keyword evidence="4" id="KW-0255">Endonuclease</keyword>
<keyword evidence="5" id="KW-0511">Multifunctional enzyme</keyword>
<protein>
    <recommendedName>
        <fullName evidence="8">Reverse transcriptase/retrotransposon-derived protein RNase H-like domain-containing protein</fullName>
    </recommendedName>
</protein>
<dbReference type="SUPFAM" id="SSF50630">
    <property type="entry name" value="Acid proteases"/>
    <property type="match status" value="1"/>
</dbReference>
<dbReference type="FunFam" id="3.30.70.270:FF:000020">
    <property type="entry name" value="Transposon Tf2-6 polyprotein-like Protein"/>
    <property type="match status" value="1"/>
</dbReference>
<keyword evidence="3" id="KW-0540">Nuclease</keyword>
<feature type="transmembrane region" description="Helical" evidence="7">
    <location>
        <begin position="576"/>
        <end position="596"/>
    </location>
</feature>
<feature type="region of interest" description="Disordered" evidence="6">
    <location>
        <begin position="66"/>
        <end position="89"/>
    </location>
</feature>
<dbReference type="Gene3D" id="3.30.70.270">
    <property type="match status" value="1"/>
</dbReference>
<feature type="transmembrane region" description="Helical" evidence="7">
    <location>
        <begin position="741"/>
        <end position="761"/>
    </location>
</feature>
<dbReference type="CDD" id="cd00303">
    <property type="entry name" value="retropepsin_like"/>
    <property type="match status" value="1"/>
</dbReference>
<dbReference type="InterPro" id="IPR050951">
    <property type="entry name" value="Retrovirus_Pol_polyprotein"/>
</dbReference>
<evidence type="ECO:0000256" key="2">
    <source>
        <dbReference type="ARBA" id="ARBA00022695"/>
    </source>
</evidence>
<name>A0A0K6SA33_9ALVE</name>
<evidence type="ECO:0000256" key="7">
    <source>
        <dbReference type="SAM" id="Phobius"/>
    </source>
</evidence>
<dbReference type="PANTHER" id="PTHR37984:SF5">
    <property type="entry name" value="PROTEIN NYNRIN-LIKE"/>
    <property type="match status" value="1"/>
</dbReference>
<dbReference type="Gene3D" id="2.40.70.10">
    <property type="entry name" value="Acid Proteases"/>
    <property type="match status" value="1"/>
</dbReference>
<feature type="compositionally biased region" description="Basic and acidic residues" evidence="6">
    <location>
        <begin position="516"/>
        <end position="527"/>
    </location>
</feature>
<dbReference type="InterPro" id="IPR041577">
    <property type="entry name" value="RT_RNaseH_2"/>
</dbReference>
<feature type="compositionally biased region" description="Basic and acidic residues" evidence="6">
    <location>
        <begin position="649"/>
        <end position="667"/>
    </location>
</feature>